<accession>A0A562WSV5</accession>
<dbReference type="InterPro" id="IPR005585">
    <property type="entry name" value="DUF327"/>
</dbReference>
<comment type="caution">
    <text evidence="2">The sequence shown here is derived from an EMBL/GenBank/DDBJ whole genome shotgun (WGS) entry which is preliminary data.</text>
</comment>
<protein>
    <recommendedName>
        <fullName evidence="4">DUF327 family protein</fullName>
    </recommendedName>
</protein>
<dbReference type="OrthoDB" id="5396434at2"/>
<feature type="coiled-coil region" evidence="1">
    <location>
        <begin position="36"/>
        <end position="63"/>
    </location>
</feature>
<name>A0A562WSV5_9BACT</name>
<evidence type="ECO:0000313" key="3">
    <source>
        <dbReference type="Proteomes" id="UP000319449"/>
    </source>
</evidence>
<reference evidence="2 3" key="1">
    <citation type="submission" date="2019-07" db="EMBL/GenBank/DDBJ databases">
        <title>Genomic Encyclopedia of Archaeal and Bacterial Type Strains, Phase II (KMG-II): from individual species to whole genera.</title>
        <authorList>
            <person name="Goeker M."/>
        </authorList>
    </citation>
    <scope>NUCLEOTIDE SEQUENCE [LARGE SCALE GENOMIC DNA]</scope>
    <source>
        <strain evidence="2 3">ATCC BAA-1139</strain>
    </source>
</reference>
<dbReference type="AlphaFoldDB" id="A0A562WSV5"/>
<dbReference type="RefSeq" id="WP_145017108.1">
    <property type="nucleotide sequence ID" value="NZ_VLLN01000001.1"/>
</dbReference>
<dbReference type="SUPFAM" id="SSF158397">
    <property type="entry name" value="TM1646-like"/>
    <property type="match status" value="1"/>
</dbReference>
<evidence type="ECO:0000313" key="2">
    <source>
        <dbReference type="EMBL" id="TWJ33490.1"/>
    </source>
</evidence>
<keyword evidence="3" id="KW-1185">Reference proteome</keyword>
<keyword evidence="1" id="KW-0175">Coiled coil</keyword>
<gene>
    <name evidence="2" type="ORF">JN12_00164</name>
</gene>
<dbReference type="EMBL" id="VLLN01000001">
    <property type="protein sequence ID" value="TWJ33490.1"/>
    <property type="molecule type" value="Genomic_DNA"/>
</dbReference>
<dbReference type="Proteomes" id="UP000319449">
    <property type="component" value="Unassembled WGS sequence"/>
</dbReference>
<organism evidence="2 3">
    <name type="scientific">Geobacter argillaceus</name>
    <dbReference type="NCBI Taxonomy" id="345631"/>
    <lineage>
        <taxon>Bacteria</taxon>
        <taxon>Pseudomonadati</taxon>
        <taxon>Thermodesulfobacteriota</taxon>
        <taxon>Desulfuromonadia</taxon>
        <taxon>Geobacterales</taxon>
        <taxon>Geobacteraceae</taxon>
        <taxon>Geobacter</taxon>
    </lineage>
</organism>
<dbReference type="Gene3D" id="1.20.120.490">
    <property type="entry name" value="Hypothetical protein TM1646-like domain"/>
    <property type="match status" value="1"/>
</dbReference>
<evidence type="ECO:0000256" key="1">
    <source>
        <dbReference type="SAM" id="Coils"/>
    </source>
</evidence>
<proteinExistence type="predicted"/>
<dbReference type="Pfam" id="PF03885">
    <property type="entry name" value="DUF327"/>
    <property type="match status" value="1"/>
</dbReference>
<sequence length="149" mass="16972">MRIDDELPARGIEKKGKGVPARKAGSVVTTLFGRTLQRQEDALDDYQKELKELKREIDRVGDALDRDPTMANFKAFRGLLSQLSRKVLSNAYKLELVSGPSSPRVHEIVATIDREADELYRLIMAEQKDHMKITDKIMELKGLVINFFL</sequence>
<dbReference type="InterPro" id="IPR024042">
    <property type="entry name" value="TM1646-like_dom_sf"/>
</dbReference>
<evidence type="ECO:0008006" key="4">
    <source>
        <dbReference type="Google" id="ProtNLM"/>
    </source>
</evidence>